<feature type="transmembrane region" description="Helical" evidence="6">
    <location>
        <begin position="20"/>
        <end position="41"/>
    </location>
</feature>
<organism evidence="7">
    <name type="scientific">marine metagenome</name>
    <dbReference type="NCBI Taxonomy" id="408172"/>
    <lineage>
        <taxon>unclassified sequences</taxon>
        <taxon>metagenomes</taxon>
        <taxon>ecological metagenomes</taxon>
    </lineage>
</organism>
<feature type="transmembrane region" description="Helical" evidence="6">
    <location>
        <begin position="221"/>
        <end position="237"/>
    </location>
</feature>
<feature type="transmembrane region" description="Helical" evidence="6">
    <location>
        <begin position="186"/>
        <end position="209"/>
    </location>
</feature>
<dbReference type="EMBL" id="UINC01163716">
    <property type="protein sequence ID" value="SVD64173.1"/>
    <property type="molecule type" value="Genomic_DNA"/>
</dbReference>
<feature type="transmembrane region" description="Helical" evidence="6">
    <location>
        <begin position="140"/>
        <end position="166"/>
    </location>
</feature>
<evidence type="ECO:0000256" key="4">
    <source>
        <dbReference type="ARBA" id="ARBA00022989"/>
    </source>
</evidence>
<evidence type="ECO:0000256" key="5">
    <source>
        <dbReference type="ARBA" id="ARBA00023136"/>
    </source>
</evidence>
<keyword evidence="5 6" id="KW-0472">Membrane</keyword>
<protein>
    <recommendedName>
        <fullName evidence="8">ABC transporter permease</fullName>
    </recommendedName>
</protein>
<feature type="non-terminal residue" evidence="7">
    <location>
        <position position="273"/>
    </location>
</feature>
<keyword evidence="4 6" id="KW-1133">Transmembrane helix</keyword>
<feature type="transmembrane region" description="Helical" evidence="6">
    <location>
        <begin position="76"/>
        <end position="96"/>
    </location>
</feature>
<dbReference type="AlphaFoldDB" id="A0A382WZL8"/>
<dbReference type="CDD" id="cd06579">
    <property type="entry name" value="TM_PBP1_transp_AraH_like"/>
    <property type="match status" value="1"/>
</dbReference>
<gene>
    <name evidence="7" type="ORF">METZ01_LOCUS417027</name>
</gene>
<keyword evidence="2" id="KW-1003">Cell membrane</keyword>
<evidence type="ECO:0000256" key="1">
    <source>
        <dbReference type="ARBA" id="ARBA00004651"/>
    </source>
</evidence>
<comment type="subcellular location">
    <subcellularLocation>
        <location evidence="1">Cell membrane</location>
        <topology evidence="1">Multi-pass membrane protein</topology>
    </subcellularLocation>
</comment>
<name>A0A382WZL8_9ZZZZ</name>
<keyword evidence="3 6" id="KW-0812">Transmembrane</keyword>
<evidence type="ECO:0000256" key="2">
    <source>
        <dbReference type="ARBA" id="ARBA00022475"/>
    </source>
</evidence>
<evidence type="ECO:0000256" key="3">
    <source>
        <dbReference type="ARBA" id="ARBA00022692"/>
    </source>
</evidence>
<dbReference type="PANTHER" id="PTHR32196">
    <property type="entry name" value="ABC TRANSPORTER PERMEASE PROTEIN YPHD-RELATED-RELATED"/>
    <property type="match status" value="1"/>
</dbReference>
<reference evidence="7" key="1">
    <citation type="submission" date="2018-05" db="EMBL/GenBank/DDBJ databases">
        <authorList>
            <person name="Lanie J.A."/>
            <person name="Ng W.-L."/>
            <person name="Kazmierczak K.M."/>
            <person name="Andrzejewski T.M."/>
            <person name="Davidsen T.M."/>
            <person name="Wayne K.J."/>
            <person name="Tettelin H."/>
            <person name="Glass J.I."/>
            <person name="Rusch D."/>
            <person name="Podicherti R."/>
            <person name="Tsui H.-C.T."/>
            <person name="Winkler M.E."/>
        </authorList>
    </citation>
    <scope>NUCLEOTIDE SEQUENCE</scope>
</reference>
<evidence type="ECO:0000256" key="6">
    <source>
        <dbReference type="SAM" id="Phobius"/>
    </source>
</evidence>
<accession>A0A382WZL8</accession>
<dbReference type="Pfam" id="PF02653">
    <property type="entry name" value="BPD_transp_2"/>
    <property type="match status" value="1"/>
</dbReference>
<feature type="transmembrane region" description="Helical" evidence="6">
    <location>
        <begin position="243"/>
        <end position="263"/>
    </location>
</feature>
<dbReference type="GO" id="GO:0022857">
    <property type="term" value="F:transmembrane transporter activity"/>
    <property type="evidence" value="ECO:0007669"/>
    <property type="project" value="InterPro"/>
</dbReference>
<evidence type="ECO:0000313" key="7">
    <source>
        <dbReference type="EMBL" id="SVD64173.1"/>
    </source>
</evidence>
<sequence>LILAMIRSPIIISQSGIGSAIILSAPLILTTYALTFIVMAGRGGVDLSIGPFMGFINVSSIQLYAHGYLQTSVGWFIYAIAMGLIWQLFYALIVVYVRVSPIIVALAGFLAFTGINLVILSRPGGIAPDWLIPWGEGFTIFNEIFLLMILATILFYIITHTAFWGHLKLMGSDERAAFTSGVKINWVRIVAHLISGVFAALSAICFTALVGSGDPIQGTKYTLLGVTALVLGGASLVGGRGGAFGAILGAGTLYLINYILVTFRFERLQSFVS</sequence>
<feature type="transmembrane region" description="Helical" evidence="6">
    <location>
        <begin position="102"/>
        <end position="120"/>
    </location>
</feature>
<dbReference type="GO" id="GO:0005886">
    <property type="term" value="C:plasma membrane"/>
    <property type="evidence" value="ECO:0007669"/>
    <property type="project" value="UniProtKB-SubCell"/>
</dbReference>
<feature type="non-terminal residue" evidence="7">
    <location>
        <position position="1"/>
    </location>
</feature>
<evidence type="ECO:0008006" key="8">
    <source>
        <dbReference type="Google" id="ProtNLM"/>
    </source>
</evidence>
<proteinExistence type="predicted"/>
<dbReference type="InterPro" id="IPR001851">
    <property type="entry name" value="ABC_transp_permease"/>
</dbReference>